<protein>
    <submittedName>
        <fullName evidence="2">Uncharacterized protein</fullName>
    </submittedName>
</protein>
<keyword evidence="3" id="KW-1185">Reference proteome</keyword>
<dbReference type="EMBL" id="GL378338">
    <property type="protein sequence ID" value="EFJ48785.1"/>
    <property type="molecule type" value="Genomic_DNA"/>
</dbReference>
<evidence type="ECO:0000313" key="3">
    <source>
        <dbReference type="Proteomes" id="UP000001058"/>
    </source>
</evidence>
<gene>
    <name evidence="2" type="ORF">VOLCADRAFT_104616</name>
</gene>
<dbReference type="KEGG" id="vcn:VOLCADRAFT_104616"/>
<dbReference type="AlphaFoldDB" id="D8TUX0"/>
<accession>D8TUX0</accession>
<dbReference type="RefSeq" id="XP_002950117.1">
    <property type="nucleotide sequence ID" value="XM_002950071.1"/>
</dbReference>
<dbReference type="Proteomes" id="UP000001058">
    <property type="component" value="Unassembled WGS sequence"/>
</dbReference>
<reference evidence="2 3" key="1">
    <citation type="journal article" date="2010" name="Science">
        <title>Genomic analysis of organismal complexity in the multicellular green alga Volvox carteri.</title>
        <authorList>
            <person name="Prochnik S.E."/>
            <person name="Umen J."/>
            <person name="Nedelcu A.M."/>
            <person name="Hallmann A."/>
            <person name="Miller S.M."/>
            <person name="Nishii I."/>
            <person name="Ferris P."/>
            <person name="Kuo A."/>
            <person name="Mitros T."/>
            <person name="Fritz-Laylin L.K."/>
            <person name="Hellsten U."/>
            <person name="Chapman J."/>
            <person name="Simakov O."/>
            <person name="Rensing S.A."/>
            <person name="Terry A."/>
            <person name="Pangilinan J."/>
            <person name="Kapitonov V."/>
            <person name="Jurka J."/>
            <person name="Salamov A."/>
            <person name="Shapiro H."/>
            <person name="Schmutz J."/>
            <person name="Grimwood J."/>
            <person name="Lindquist E."/>
            <person name="Lucas S."/>
            <person name="Grigoriev I.V."/>
            <person name="Schmitt R."/>
            <person name="Kirk D."/>
            <person name="Rokhsar D.S."/>
        </authorList>
    </citation>
    <scope>NUCLEOTIDE SEQUENCE [LARGE SCALE GENOMIC DNA]</scope>
    <source>
        <strain evidence="3">f. Nagariensis / Eve</strain>
    </source>
</reference>
<dbReference type="GeneID" id="9619512"/>
<feature type="region of interest" description="Disordered" evidence="1">
    <location>
        <begin position="36"/>
        <end position="63"/>
    </location>
</feature>
<organism evidence="3">
    <name type="scientific">Volvox carteri f. nagariensis</name>
    <dbReference type="NCBI Taxonomy" id="3068"/>
    <lineage>
        <taxon>Eukaryota</taxon>
        <taxon>Viridiplantae</taxon>
        <taxon>Chlorophyta</taxon>
        <taxon>core chlorophytes</taxon>
        <taxon>Chlorophyceae</taxon>
        <taxon>CS clade</taxon>
        <taxon>Chlamydomonadales</taxon>
        <taxon>Volvocaceae</taxon>
        <taxon>Volvox</taxon>
    </lineage>
</organism>
<name>D8TUX0_VOLCA</name>
<evidence type="ECO:0000313" key="2">
    <source>
        <dbReference type="EMBL" id="EFJ48785.1"/>
    </source>
</evidence>
<dbReference type="InParanoid" id="D8TUX0"/>
<feature type="compositionally biased region" description="Basic and acidic residues" evidence="1">
    <location>
        <begin position="43"/>
        <end position="57"/>
    </location>
</feature>
<sequence length="238" mass="25421">MSTEQSRVPTLAKVLAPRRDLGDQRRRGIIYLHPASSNRIGRRVPDTQKHTHTETHSGSEGVTGKGFINRITCSNATASPANSRFGCTKTRAPLLSRSARQLGVRPVMYSNMATSSRRAAACWDLPAKLALLMLLAALLLLLTPAPAFGGRTYDNVAGGVDSVIAVEDGSGLQGPSDARFDDDGDSGVGYTDTVEFSAASAITHRKLKQTKLTNDVKVETARVKYNRKATLQIGGGGK</sequence>
<proteinExistence type="predicted"/>
<evidence type="ECO:0000256" key="1">
    <source>
        <dbReference type="SAM" id="MobiDB-lite"/>
    </source>
</evidence>